<dbReference type="PANTHER" id="PTHR42711">
    <property type="entry name" value="ABC TRANSPORTER ATP-BINDING PROTEIN"/>
    <property type="match status" value="1"/>
</dbReference>
<dbReference type="Pfam" id="PF00005">
    <property type="entry name" value="ABC_tran"/>
    <property type="match status" value="1"/>
</dbReference>
<dbReference type="SUPFAM" id="SSF52540">
    <property type="entry name" value="P-loop containing nucleoside triphosphate hydrolases"/>
    <property type="match status" value="1"/>
</dbReference>
<dbReference type="EMBL" id="VCIW01000031">
    <property type="protein sequence ID" value="TLS48686.1"/>
    <property type="molecule type" value="Genomic_DNA"/>
</dbReference>
<dbReference type="Gene3D" id="3.40.50.300">
    <property type="entry name" value="P-loop containing nucleotide triphosphate hydrolases"/>
    <property type="match status" value="1"/>
</dbReference>
<dbReference type="SMART" id="SM00382">
    <property type="entry name" value="AAA"/>
    <property type="match status" value="1"/>
</dbReference>
<dbReference type="InterPro" id="IPR003439">
    <property type="entry name" value="ABC_transporter-like_ATP-bd"/>
</dbReference>
<evidence type="ECO:0000259" key="4">
    <source>
        <dbReference type="PROSITE" id="PS50893"/>
    </source>
</evidence>
<dbReference type="InterPro" id="IPR050763">
    <property type="entry name" value="ABC_transporter_ATP-binding"/>
</dbReference>
<proteinExistence type="predicted"/>
<dbReference type="AlphaFoldDB" id="A0A5R9G319"/>
<dbReference type="InterPro" id="IPR003593">
    <property type="entry name" value="AAA+_ATPase"/>
</dbReference>
<keyword evidence="6" id="KW-1185">Reference proteome</keyword>
<evidence type="ECO:0000313" key="5">
    <source>
        <dbReference type="EMBL" id="TLS48686.1"/>
    </source>
</evidence>
<dbReference type="GO" id="GO:0005524">
    <property type="term" value="F:ATP binding"/>
    <property type="evidence" value="ECO:0007669"/>
    <property type="project" value="UniProtKB-KW"/>
</dbReference>
<evidence type="ECO:0000256" key="1">
    <source>
        <dbReference type="ARBA" id="ARBA00022448"/>
    </source>
</evidence>
<reference evidence="5 6" key="1">
    <citation type="submission" date="2019-05" db="EMBL/GenBank/DDBJ databases">
        <authorList>
            <person name="Narsing Rao M.P."/>
            <person name="Li W.J."/>
        </authorList>
    </citation>
    <scope>NUCLEOTIDE SEQUENCE [LARGE SCALE GENOMIC DNA]</scope>
    <source>
        <strain evidence="5 6">SYSU_K30003</strain>
    </source>
</reference>
<dbReference type="PROSITE" id="PS50893">
    <property type="entry name" value="ABC_TRANSPORTER_2"/>
    <property type="match status" value="1"/>
</dbReference>
<dbReference type="CDD" id="cd03230">
    <property type="entry name" value="ABC_DR_subfamily_A"/>
    <property type="match status" value="1"/>
</dbReference>
<accession>A0A5R9G319</accession>
<dbReference type="InterPro" id="IPR017871">
    <property type="entry name" value="ABC_transporter-like_CS"/>
</dbReference>
<dbReference type="PROSITE" id="PS00211">
    <property type="entry name" value="ABC_TRANSPORTER_1"/>
    <property type="match status" value="1"/>
</dbReference>
<keyword evidence="2" id="KW-0547">Nucleotide-binding</keyword>
<keyword evidence="1" id="KW-0813">Transport</keyword>
<dbReference type="Proteomes" id="UP000309676">
    <property type="component" value="Unassembled WGS sequence"/>
</dbReference>
<sequence length="299" mass="32093">MEETISFRGLEKKFGEKHAVKPLTAEWRRGEVTALLGPNGAGKSTLVSMLLGLRRPTAGSVSAFGMEPGSRPFRERVGALLQEAKPADGLRVRETLELFRALYPRPLTLARLLSIAGLEREASRTATSLSGGQRRRLAFALSMAGDPDLLVLDEPTVGMDIESRDRFWDTIRALSASGKTVLLTTHHLEEADAVADRVVVIADGQVLADGAPATLKTSASLRSVVFDAPEGAQAADWSSLPGVERVERQGGRVRLYASDTDAVLLALVRGGRGERNIEVREPSLEEAFRALTAKGGEGA</sequence>
<gene>
    <name evidence="5" type="ORF">FE782_29340</name>
</gene>
<evidence type="ECO:0000256" key="2">
    <source>
        <dbReference type="ARBA" id="ARBA00022741"/>
    </source>
</evidence>
<keyword evidence="3 5" id="KW-0067">ATP-binding</keyword>
<evidence type="ECO:0000313" key="6">
    <source>
        <dbReference type="Proteomes" id="UP000309676"/>
    </source>
</evidence>
<name>A0A5R9G319_9BACL</name>
<dbReference type="PANTHER" id="PTHR42711:SF17">
    <property type="entry name" value="ABC TRANSPORTER ATP-BINDING PROTEIN"/>
    <property type="match status" value="1"/>
</dbReference>
<dbReference type="InterPro" id="IPR027417">
    <property type="entry name" value="P-loop_NTPase"/>
</dbReference>
<feature type="domain" description="ABC transporter" evidence="4">
    <location>
        <begin position="5"/>
        <end position="228"/>
    </location>
</feature>
<evidence type="ECO:0000256" key="3">
    <source>
        <dbReference type="ARBA" id="ARBA00022840"/>
    </source>
</evidence>
<protein>
    <submittedName>
        <fullName evidence="5">ABC transporter ATP-binding protein</fullName>
    </submittedName>
</protein>
<comment type="caution">
    <text evidence="5">The sequence shown here is derived from an EMBL/GenBank/DDBJ whole genome shotgun (WGS) entry which is preliminary data.</text>
</comment>
<organism evidence="5 6">
    <name type="scientific">Paenibacillus antri</name>
    <dbReference type="NCBI Taxonomy" id="2582848"/>
    <lineage>
        <taxon>Bacteria</taxon>
        <taxon>Bacillati</taxon>
        <taxon>Bacillota</taxon>
        <taxon>Bacilli</taxon>
        <taxon>Bacillales</taxon>
        <taxon>Paenibacillaceae</taxon>
        <taxon>Paenibacillus</taxon>
    </lineage>
</organism>
<dbReference type="GO" id="GO:0016887">
    <property type="term" value="F:ATP hydrolysis activity"/>
    <property type="evidence" value="ECO:0007669"/>
    <property type="project" value="InterPro"/>
</dbReference>
<dbReference type="OrthoDB" id="9804819at2"/>